<sequence length="107" mass="12891">MDKEQWQNLYNLFDRTHSDFLLAYPQYRNGKNQKIRDTATREMDNAIRTADFNIRRNKEVYELITGGENVSDYGRTIIYEEFTRYNYFGDDMAKLLVLIKDKISQFK</sequence>
<name>A0A1I5A778_9FLAO</name>
<proteinExistence type="predicted"/>
<dbReference type="AlphaFoldDB" id="A0A1I5A778"/>
<dbReference type="RefSeq" id="WP_024982750.1">
    <property type="nucleotide sequence ID" value="NZ_FOUT01000028.1"/>
</dbReference>
<accession>A0A1I5A778</accession>
<dbReference type="Proteomes" id="UP000182961">
    <property type="component" value="Unassembled WGS sequence"/>
</dbReference>
<evidence type="ECO:0008006" key="3">
    <source>
        <dbReference type="Google" id="ProtNLM"/>
    </source>
</evidence>
<evidence type="ECO:0000313" key="2">
    <source>
        <dbReference type="Proteomes" id="UP000182961"/>
    </source>
</evidence>
<protein>
    <recommendedName>
        <fullName evidence="3">Four helix bundle protein</fullName>
    </recommendedName>
</protein>
<dbReference type="EMBL" id="FOUT01000028">
    <property type="protein sequence ID" value="SFN58286.1"/>
    <property type="molecule type" value="Genomic_DNA"/>
</dbReference>
<evidence type="ECO:0000313" key="1">
    <source>
        <dbReference type="EMBL" id="SFN58286.1"/>
    </source>
</evidence>
<reference evidence="2" key="1">
    <citation type="submission" date="2016-10" db="EMBL/GenBank/DDBJ databases">
        <authorList>
            <person name="Varghese N."/>
            <person name="Submissions S."/>
        </authorList>
    </citation>
    <scope>NUCLEOTIDE SEQUENCE [LARGE SCALE GENOMIC DNA]</scope>
    <source>
        <strain evidence="2">DSM 4002</strain>
    </source>
</reference>
<keyword evidence="2" id="KW-1185">Reference proteome</keyword>
<gene>
    <name evidence="1" type="ORF">SAMN05444143_1284</name>
</gene>
<organism evidence="1 2">
    <name type="scientific">Flavobacterium succinicans</name>
    <dbReference type="NCBI Taxonomy" id="29536"/>
    <lineage>
        <taxon>Bacteria</taxon>
        <taxon>Pseudomonadati</taxon>
        <taxon>Bacteroidota</taxon>
        <taxon>Flavobacteriia</taxon>
        <taxon>Flavobacteriales</taxon>
        <taxon>Flavobacteriaceae</taxon>
        <taxon>Flavobacterium</taxon>
    </lineage>
</organism>